<evidence type="ECO:0000256" key="4">
    <source>
        <dbReference type="ARBA" id="ARBA00022989"/>
    </source>
</evidence>
<dbReference type="InterPro" id="IPR026265">
    <property type="entry name" value="LptC"/>
</dbReference>
<keyword evidence="3 6" id="KW-0812">Transmembrane</keyword>
<dbReference type="RefSeq" id="WP_048692505.1">
    <property type="nucleotide sequence ID" value="NZ_KQ130491.1"/>
</dbReference>
<dbReference type="HAMAP" id="MF_01915">
    <property type="entry name" value="LPS_assembly_LptC"/>
    <property type="match status" value="1"/>
</dbReference>
<dbReference type="PANTHER" id="PTHR37481:SF1">
    <property type="entry name" value="LIPOPOLYSACCHARIDE EXPORT SYSTEM PROTEIN LPTC"/>
    <property type="match status" value="1"/>
</dbReference>
<dbReference type="GO" id="GO:0005886">
    <property type="term" value="C:plasma membrane"/>
    <property type="evidence" value="ECO:0007669"/>
    <property type="project" value="UniProtKB-SubCell"/>
</dbReference>
<comment type="subcellular location">
    <subcellularLocation>
        <location evidence="6">Cell inner membrane</location>
        <topology evidence="6">Single-pass membrane protein</topology>
    </subcellularLocation>
</comment>
<comment type="caution">
    <text evidence="7">The sequence shown here is derived from an EMBL/GenBank/DDBJ whole genome shotgun (WGS) entry which is preliminary data.</text>
</comment>
<dbReference type="Pfam" id="PF06835">
    <property type="entry name" value="LptC"/>
    <property type="match status" value="1"/>
</dbReference>
<keyword evidence="1 6" id="KW-1003">Cell membrane</keyword>
<dbReference type="Gene3D" id="2.60.450.10">
    <property type="entry name" value="Lipopolysaccharide (LPS) transport protein A like domain"/>
    <property type="match status" value="1"/>
</dbReference>
<dbReference type="OrthoDB" id="6193381at2"/>
<evidence type="ECO:0000256" key="5">
    <source>
        <dbReference type="ARBA" id="ARBA00023136"/>
    </source>
</evidence>
<accession>A0A0J8GQN3</accession>
<sequence length="183" mass="21077">MSRLIFSIFVICFISYKLWQNWDSEKISKTESQSAYAPDYQIEGLSQTIFTTDGQIKTKLTAENFEHYEELEFTFIKQPSYTLFGSNKDSNWMISAKESSVHDNLYLELVGDVKVESVTKNNWLNQIEMDQINMNLNTRVLSTDTQITGSGKAIEFTGKGLKANLNTQEFEFTDNVQTKYLVN</sequence>
<proteinExistence type="inferred from homology"/>
<dbReference type="InterPro" id="IPR052363">
    <property type="entry name" value="LPS_export_LptC"/>
</dbReference>
<dbReference type="GO" id="GO:0030288">
    <property type="term" value="C:outer membrane-bounded periplasmic space"/>
    <property type="evidence" value="ECO:0007669"/>
    <property type="project" value="TreeGrafter"/>
</dbReference>
<dbReference type="GO" id="GO:0017089">
    <property type="term" value="F:glycolipid transfer activity"/>
    <property type="evidence" value="ECO:0007669"/>
    <property type="project" value="TreeGrafter"/>
</dbReference>
<evidence type="ECO:0000256" key="3">
    <source>
        <dbReference type="ARBA" id="ARBA00022692"/>
    </source>
</evidence>
<evidence type="ECO:0000256" key="2">
    <source>
        <dbReference type="ARBA" id="ARBA00022519"/>
    </source>
</evidence>
<protein>
    <recommendedName>
        <fullName evidence="6">Lipopolysaccharide export system protein LptC</fullName>
    </recommendedName>
</protein>
<evidence type="ECO:0000313" key="7">
    <source>
        <dbReference type="EMBL" id="KMT65022.1"/>
    </source>
</evidence>
<name>A0A0J8GQN3_9ALTE</name>
<dbReference type="AlphaFoldDB" id="A0A0J8GQN3"/>
<dbReference type="GO" id="GO:0043165">
    <property type="term" value="P:Gram-negative-bacterium-type cell outer membrane assembly"/>
    <property type="evidence" value="ECO:0007669"/>
    <property type="project" value="UniProtKB-UniRule"/>
</dbReference>
<keyword evidence="2 6" id="KW-0997">Cell inner membrane</keyword>
<reference evidence="7 8" key="1">
    <citation type="submission" date="2015-04" db="EMBL/GenBank/DDBJ databases">
        <title>Draft Genome Sequence of the Novel Agar-Digesting Marine Bacterium Q1.</title>
        <authorList>
            <person name="Li Y."/>
            <person name="Li D."/>
            <person name="Chen G."/>
            <person name="Du Z."/>
        </authorList>
    </citation>
    <scope>NUCLEOTIDE SEQUENCE [LARGE SCALE GENOMIC DNA]</scope>
    <source>
        <strain evidence="7 8">Q1</strain>
    </source>
</reference>
<comment type="function">
    <text evidence="6">Involved in the assembly of lipopolysaccharide (LPS). Required for the translocation of LPS from the inner membrane to the outer membrane. Facilitates the transfer of LPS from the inner membrane to the periplasmic protein LptA. Could be a docking site for LptA.</text>
</comment>
<dbReference type="PANTHER" id="PTHR37481">
    <property type="entry name" value="LIPOPOLYSACCHARIDE EXPORT SYSTEM PROTEIN LPTC"/>
    <property type="match status" value="1"/>
</dbReference>
<evidence type="ECO:0000313" key="8">
    <source>
        <dbReference type="Proteomes" id="UP000037600"/>
    </source>
</evidence>
<dbReference type="GO" id="GO:0015221">
    <property type="term" value="F:lipopolysaccharide transmembrane transporter activity"/>
    <property type="evidence" value="ECO:0007669"/>
    <property type="project" value="InterPro"/>
</dbReference>
<evidence type="ECO:0000256" key="1">
    <source>
        <dbReference type="ARBA" id="ARBA00022475"/>
    </source>
</evidence>
<dbReference type="Proteomes" id="UP000037600">
    <property type="component" value="Unassembled WGS sequence"/>
</dbReference>
<dbReference type="EMBL" id="LAZL01000016">
    <property type="protein sequence ID" value="KMT65022.1"/>
    <property type="molecule type" value="Genomic_DNA"/>
</dbReference>
<dbReference type="InterPro" id="IPR010664">
    <property type="entry name" value="LipoPS_assembly_LptC-rel"/>
</dbReference>
<gene>
    <name evidence="6" type="primary">lptC</name>
    <name evidence="7" type="ORF">XM47_11105</name>
</gene>
<comment type="similarity">
    <text evidence="6">Belongs to the LptC family.</text>
</comment>
<organism evidence="7 8">
    <name type="scientific">Catenovulum maritimum</name>
    <dbReference type="NCBI Taxonomy" id="1513271"/>
    <lineage>
        <taxon>Bacteria</taxon>
        <taxon>Pseudomonadati</taxon>
        <taxon>Pseudomonadota</taxon>
        <taxon>Gammaproteobacteria</taxon>
        <taxon>Alteromonadales</taxon>
        <taxon>Alteromonadaceae</taxon>
        <taxon>Catenovulum</taxon>
    </lineage>
</organism>
<keyword evidence="8" id="KW-1185">Reference proteome</keyword>
<keyword evidence="5 6" id="KW-0472">Membrane</keyword>
<evidence type="ECO:0000256" key="6">
    <source>
        <dbReference type="HAMAP-Rule" id="MF_01915"/>
    </source>
</evidence>
<keyword evidence="4 6" id="KW-1133">Transmembrane helix</keyword>
<dbReference type="NCBIfam" id="TIGR04409">
    <property type="entry name" value="LptC_YrbK"/>
    <property type="match status" value="1"/>
</dbReference>
<dbReference type="STRING" id="1513271.XM47_11105"/>
<dbReference type="PIRSF" id="PIRSF028513">
    <property type="entry name" value="LptC"/>
    <property type="match status" value="1"/>
</dbReference>
<comment type="subunit">
    <text evidence="6">Component of the lipopolysaccharide transport and assembly complex. Interacts with LptA and the LptBFG transporter complex.</text>
</comment>